<dbReference type="EMBL" id="CACRTD010000028">
    <property type="protein sequence ID" value="VYT14136.1"/>
    <property type="molecule type" value="Genomic_DNA"/>
</dbReference>
<feature type="domain" description="AbiTii" evidence="1">
    <location>
        <begin position="3"/>
        <end position="199"/>
    </location>
</feature>
<dbReference type="Pfam" id="PF18864">
    <property type="entry name" value="AbiTii"/>
    <property type="match status" value="1"/>
</dbReference>
<protein>
    <recommendedName>
        <fullName evidence="1">AbiTii domain-containing protein</fullName>
    </recommendedName>
</protein>
<gene>
    <name evidence="2" type="ORF">BOLFYP28_00247</name>
</gene>
<reference evidence="2" key="1">
    <citation type="submission" date="2019-11" db="EMBL/GenBank/DDBJ databases">
        <authorList>
            <person name="Feng L."/>
        </authorList>
    </citation>
    <scope>NUCLEOTIDE SEQUENCE</scope>
    <source>
        <strain evidence="2">BovatusLFYP28</strain>
    </source>
</reference>
<evidence type="ECO:0000313" key="2">
    <source>
        <dbReference type="EMBL" id="VYT14136.1"/>
    </source>
</evidence>
<sequence>MNILTEIVDLLSDEKNSLASALLKMKVLSSRLNNHELSEWIDKEINGYNNKDMLPEYRKFPAFIKCNFVNGYFGGGWKVTDYDVPIKAFPSEIRNVVDTVMFRQDISSLESISDQKSLRFNAPSSSVYFINKYYQEQGNPGFSAYSVWVETSAIAIKELVSKVRSYALDLVLKLEQSFGYEIEMQELIRKKNDVNKIINNIMSQTVITNIGDGNLINSGNENIIDNDVKIVKSNFEELKGILKKNGVQDSDIQELQEILIEEPELIDNKFGSKVNAWLKNMLNKAVDGSWQISIGAAGTLLAEALMKYYGV</sequence>
<proteinExistence type="predicted"/>
<name>A0A6N2UFI3_BACOV</name>
<evidence type="ECO:0000259" key="1">
    <source>
        <dbReference type="Pfam" id="PF18864"/>
    </source>
</evidence>
<organism evidence="2">
    <name type="scientific">Bacteroides ovatus</name>
    <dbReference type="NCBI Taxonomy" id="28116"/>
    <lineage>
        <taxon>Bacteria</taxon>
        <taxon>Pseudomonadati</taxon>
        <taxon>Bacteroidota</taxon>
        <taxon>Bacteroidia</taxon>
        <taxon>Bacteroidales</taxon>
        <taxon>Bacteroidaceae</taxon>
        <taxon>Bacteroides</taxon>
    </lineage>
</organism>
<accession>A0A6N2UFI3</accession>
<dbReference type="InterPro" id="IPR041304">
    <property type="entry name" value="AbiTii"/>
</dbReference>
<dbReference type="AlphaFoldDB" id="A0A6N2UFI3"/>
<dbReference type="RefSeq" id="WP_122132443.1">
    <property type="nucleotide sequence ID" value="NZ_CACRTD010000028.1"/>
</dbReference>